<feature type="transmembrane region" description="Helical" evidence="1">
    <location>
        <begin position="22"/>
        <end position="43"/>
    </location>
</feature>
<feature type="transmembrane region" description="Helical" evidence="1">
    <location>
        <begin position="97"/>
        <end position="116"/>
    </location>
</feature>
<name>A0A518HKI0_9BACT</name>
<dbReference type="RefSeq" id="WP_145385054.1">
    <property type="nucleotide sequence ID" value="NZ_CP037423.1"/>
</dbReference>
<accession>A0A518HKI0</accession>
<dbReference type="OrthoDB" id="271195at2"/>
<feature type="transmembrane region" description="Helical" evidence="1">
    <location>
        <begin position="128"/>
        <end position="147"/>
    </location>
</feature>
<dbReference type="EMBL" id="CP037423">
    <property type="protein sequence ID" value="QDV41320.1"/>
    <property type="molecule type" value="Genomic_DNA"/>
</dbReference>
<protein>
    <recommendedName>
        <fullName evidence="4">VanZ like family protein</fullName>
    </recommendedName>
</protein>
<dbReference type="AlphaFoldDB" id="A0A518HKI0"/>
<dbReference type="KEGG" id="snep:Enr13x_11580"/>
<keyword evidence="3" id="KW-1185">Reference proteome</keyword>
<evidence type="ECO:0000313" key="3">
    <source>
        <dbReference type="Proteomes" id="UP000319004"/>
    </source>
</evidence>
<proteinExistence type="predicted"/>
<dbReference type="Proteomes" id="UP000319004">
    <property type="component" value="Chromosome"/>
</dbReference>
<evidence type="ECO:0008006" key="4">
    <source>
        <dbReference type="Google" id="ProtNLM"/>
    </source>
</evidence>
<keyword evidence="1" id="KW-1133">Transmembrane helix</keyword>
<reference evidence="2 3" key="1">
    <citation type="submission" date="2019-03" db="EMBL/GenBank/DDBJ databases">
        <title>Deep-cultivation of Planctomycetes and their phenomic and genomic characterization uncovers novel biology.</title>
        <authorList>
            <person name="Wiegand S."/>
            <person name="Jogler M."/>
            <person name="Boedeker C."/>
            <person name="Pinto D."/>
            <person name="Vollmers J."/>
            <person name="Rivas-Marin E."/>
            <person name="Kohn T."/>
            <person name="Peeters S.H."/>
            <person name="Heuer A."/>
            <person name="Rast P."/>
            <person name="Oberbeckmann S."/>
            <person name="Bunk B."/>
            <person name="Jeske O."/>
            <person name="Meyerdierks A."/>
            <person name="Storesund J.E."/>
            <person name="Kallscheuer N."/>
            <person name="Luecker S."/>
            <person name="Lage O.M."/>
            <person name="Pohl T."/>
            <person name="Merkel B.J."/>
            <person name="Hornburger P."/>
            <person name="Mueller R.-W."/>
            <person name="Bruemmer F."/>
            <person name="Labrenz M."/>
            <person name="Spormann A.M."/>
            <person name="Op den Camp H."/>
            <person name="Overmann J."/>
            <person name="Amann R."/>
            <person name="Jetten M.S.M."/>
            <person name="Mascher T."/>
            <person name="Medema M.H."/>
            <person name="Devos D.P."/>
            <person name="Kaster A.-K."/>
            <person name="Ovreas L."/>
            <person name="Rohde M."/>
            <person name="Galperin M.Y."/>
            <person name="Jogler C."/>
        </authorList>
    </citation>
    <scope>NUCLEOTIDE SEQUENCE [LARGE SCALE GENOMIC DNA]</scope>
    <source>
        <strain evidence="2 3">Enr13</strain>
    </source>
</reference>
<organism evidence="2 3">
    <name type="scientific">Stieleria neptunia</name>
    <dbReference type="NCBI Taxonomy" id="2527979"/>
    <lineage>
        <taxon>Bacteria</taxon>
        <taxon>Pseudomonadati</taxon>
        <taxon>Planctomycetota</taxon>
        <taxon>Planctomycetia</taxon>
        <taxon>Pirellulales</taxon>
        <taxon>Pirellulaceae</taxon>
        <taxon>Stieleria</taxon>
    </lineage>
</organism>
<sequence length="160" mass="17506">MDTTDQINIAAEKLQQDRVHPWRFRLVSGWLAMTLSIAAYAILKPGTTAADLALLPNPVIAWLDANFNFRTFVMALGVCLVPACLLVSEVSDRRRRVLFAAVVTVLVGLEFMQLWIPTRGFSWPDVGYTFAGVGAAECLVLLVRWIAAPSVPAADQSCSV</sequence>
<feature type="transmembrane region" description="Helical" evidence="1">
    <location>
        <begin position="72"/>
        <end position="90"/>
    </location>
</feature>
<evidence type="ECO:0000256" key="1">
    <source>
        <dbReference type="SAM" id="Phobius"/>
    </source>
</evidence>
<keyword evidence="1" id="KW-0472">Membrane</keyword>
<gene>
    <name evidence="2" type="ORF">Enr13x_11580</name>
</gene>
<keyword evidence="1" id="KW-0812">Transmembrane</keyword>
<evidence type="ECO:0000313" key="2">
    <source>
        <dbReference type="EMBL" id="QDV41320.1"/>
    </source>
</evidence>